<dbReference type="EMBL" id="JADCTT010000001">
    <property type="protein sequence ID" value="KAF9759410.1"/>
    <property type="molecule type" value="Genomic_DNA"/>
</dbReference>
<organism evidence="3 4">
    <name type="scientific">Bionectria ochroleuca</name>
    <name type="common">Gliocladium roseum</name>
    <dbReference type="NCBI Taxonomy" id="29856"/>
    <lineage>
        <taxon>Eukaryota</taxon>
        <taxon>Fungi</taxon>
        <taxon>Dikarya</taxon>
        <taxon>Ascomycota</taxon>
        <taxon>Pezizomycotina</taxon>
        <taxon>Sordariomycetes</taxon>
        <taxon>Hypocreomycetidae</taxon>
        <taxon>Hypocreales</taxon>
        <taxon>Bionectriaceae</taxon>
        <taxon>Clonostachys</taxon>
    </lineage>
</organism>
<dbReference type="PANTHER" id="PTHR33604:SF3">
    <property type="entry name" value="OSJNBA0004B13.7 PROTEIN"/>
    <property type="match status" value="1"/>
</dbReference>
<protein>
    <recommendedName>
        <fullName evidence="5">Glycosyltransferase 2</fullName>
    </recommendedName>
</protein>
<evidence type="ECO:0008006" key="5">
    <source>
        <dbReference type="Google" id="ProtNLM"/>
    </source>
</evidence>
<keyword evidence="2" id="KW-1133">Transmembrane helix</keyword>
<feature type="compositionally biased region" description="Polar residues" evidence="1">
    <location>
        <begin position="85"/>
        <end position="101"/>
    </location>
</feature>
<evidence type="ECO:0000256" key="2">
    <source>
        <dbReference type="SAM" id="Phobius"/>
    </source>
</evidence>
<evidence type="ECO:0000313" key="3">
    <source>
        <dbReference type="EMBL" id="KAF9759410.1"/>
    </source>
</evidence>
<gene>
    <name evidence="3" type="ORF">IM811_001104</name>
</gene>
<feature type="region of interest" description="Disordered" evidence="1">
    <location>
        <begin position="557"/>
        <end position="582"/>
    </location>
</feature>
<feature type="transmembrane region" description="Helical" evidence="2">
    <location>
        <begin position="54"/>
        <end position="72"/>
    </location>
</feature>
<dbReference type="Proteomes" id="UP000616885">
    <property type="component" value="Unassembled WGS sequence"/>
</dbReference>
<name>A0A8H7TU35_BIOOC</name>
<dbReference type="AlphaFoldDB" id="A0A8H7TU35"/>
<reference evidence="3" key="1">
    <citation type="submission" date="2020-10" db="EMBL/GenBank/DDBJ databases">
        <title>High-Quality Genome Resource of Clonostachys rosea strain S41 by Oxford Nanopore Long-Read Sequencing.</title>
        <authorList>
            <person name="Wang H."/>
        </authorList>
    </citation>
    <scope>NUCLEOTIDE SEQUENCE</scope>
    <source>
        <strain evidence="3">S41</strain>
    </source>
</reference>
<feature type="compositionally biased region" description="Acidic residues" evidence="1">
    <location>
        <begin position="557"/>
        <end position="567"/>
    </location>
</feature>
<evidence type="ECO:0000313" key="4">
    <source>
        <dbReference type="Proteomes" id="UP000616885"/>
    </source>
</evidence>
<sequence>MAAPPRRGRAMSRLWANDAELAKKDDDHLAKNGRQSSQWQASTRLPRRRIIMRLAAYAFALFIAIFILLRLFRPSDTGAGRYTGSDRSMYNSLSQQRANQPGGSGKGSATKETARTYTGPVKFPALGQSLQAISSTGGKQPRNRNVLFATASLKSANSLIPLACKMSRERQNYVHFAFIGRSEISLPDLLKINGEDETCQMIMHDARPDFPGTSTEARMMVSTIRALHHIHAFMHPQAVLIDSTDAEEEYFVLGTRDQIQAMDRAALIELPDPSNTQFSWITKLDSSSLAAWDKIEIDILIQAPAHGAANLGRLLRSLSKADLSAMAIPHITIELPHAVDAQIDKTIADFEWPTAYLASGSPARMVSLRRRISRQKLTEEDSSLRFLESYWPRNPSMSHILVLSPHTELHPQFFHYLKYTLLHHRFSNAAMLQDWNSHVMSYGFSSPKTLLDMSEPLAVPEREASEKEGGAFVWQGPNSDATVFAGNKWIELHSFVSRGMEMQDSDSSVTWPRKETSKKHPAWLEYALQLSRLRGYYTIYPGSDTAEVILGIHDDIPDVPEEYSEDSEAQKDAKGDSAKDQATSLFDADSKVSVLSTLSGEGGLPSLLNLPILSWDGREISPEILERDAREYAAKFRREVGQCGDTAIPKWPDKYARDLFCTPKEEDV</sequence>
<keyword evidence="2" id="KW-0812">Transmembrane</keyword>
<evidence type="ECO:0000256" key="1">
    <source>
        <dbReference type="SAM" id="MobiDB-lite"/>
    </source>
</evidence>
<feature type="region of interest" description="Disordered" evidence="1">
    <location>
        <begin position="83"/>
        <end position="112"/>
    </location>
</feature>
<feature type="compositionally biased region" description="Basic and acidic residues" evidence="1">
    <location>
        <begin position="568"/>
        <end position="579"/>
    </location>
</feature>
<dbReference type="PANTHER" id="PTHR33604">
    <property type="entry name" value="OSJNBA0004B13.7 PROTEIN"/>
    <property type="match status" value="1"/>
</dbReference>
<comment type="caution">
    <text evidence="3">The sequence shown here is derived from an EMBL/GenBank/DDBJ whole genome shotgun (WGS) entry which is preliminary data.</text>
</comment>
<accession>A0A8H7TU35</accession>
<proteinExistence type="predicted"/>
<keyword evidence="2" id="KW-0472">Membrane</keyword>